<keyword evidence="3" id="KW-0808">Transferase</keyword>
<keyword evidence="11" id="KW-1185">Reference proteome</keyword>
<evidence type="ECO:0000256" key="8">
    <source>
        <dbReference type="SAM" id="SignalP"/>
    </source>
</evidence>
<feature type="domain" description="L,D-TPase catalytic" evidence="9">
    <location>
        <begin position="57"/>
        <end position="196"/>
    </location>
</feature>
<feature type="active site" description="Proton donor/acceptor" evidence="7">
    <location>
        <position position="141"/>
    </location>
</feature>
<comment type="caution">
    <text evidence="10">The sequence shown here is derived from an EMBL/GenBank/DDBJ whole genome shotgun (WGS) entry which is preliminary data.</text>
</comment>
<keyword evidence="5 7" id="KW-0573">Peptidoglycan synthesis</keyword>
<evidence type="ECO:0000259" key="9">
    <source>
        <dbReference type="PROSITE" id="PS52029"/>
    </source>
</evidence>
<proteinExistence type="inferred from homology"/>
<evidence type="ECO:0000256" key="4">
    <source>
        <dbReference type="ARBA" id="ARBA00022960"/>
    </source>
</evidence>
<comment type="similarity">
    <text evidence="2">Belongs to the YkuD family.</text>
</comment>
<sequence length="209" mass="22364">MTHSFLTRRQAASVVALCCTSSFALAGQTATSAPTLTGDAACALQWVTARRDNRDRAFAIVDKKEGKIYVFDRKGRLAGTSPALVGKSSGDMDEPGVGHLEVSQLTTEQRKTPAGRFNSLPAADHAAEIIWFDYDAGLAIHQLASDSTYVPRMSRLRSPDPAGRRITAGCVAVPVEFFAKIVRPVLGARAGVVYVLPDTLPINDFFPAG</sequence>
<evidence type="ECO:0000256" key="6">
    <source>
        <dbReference type="ARBA" id="ARBA00023316"/>
    </source>
</evidence>
<comment type="pathway">
    <text evidence="1 7">Cell wall biogenesis; peptidoglycan biosynthesis.</text>
</comment>
<keyword evidence="6 7" id="KW-0961">Cell wall biogenesis/degradation</keyword>
<organism evidence="10 11">
    <name type="scientific">Caenimonas terrae</name>
    <dbReference type="NCBI Taxonomy" id="696074"/>
    <lineage>
        <taxon>Bacteria</taxon>
        <taxon>Pseudomonadati</taxon>
        <taxon>Pseudomonadota</taxon>
        <taxon>Betaproteobacteria</taxon>
        <taxon>Burkholderiales</taxon>
        <taxon>Comamonadaceae</taxon>
        <taxon>Caenimonas</taxon>
    </lineage>
</organism>
<accession>A0ABW0NFI3</accession>
<evidence type="ECO:0000313" key="11">
    <source>
        <dbReference type="Proteomes" id="UP001596037"/>
    </source>
</evidence>
<gene>
    <name evidence="10" type="ORF">ACFPOE_09320</name>
</gene>
<feature type="signal peptide" evidence="8">
    <location>
        <begin position="1"/>
        <end position="26"/>
    </location>
</feature>
<evidence type="ECO:0000256" key="2">
    <source>
        <dbReference type="ARBA" id="ARBA00005992"/>
    </source>
</evidence>
<dbReference type="InterPro" id="IPR038063">
    <property type="entry name" value="Transpep_catalytic_dom"/>
</dbReference>
<dbReference type="EMBL" id="JBHSMF010000006">
    <property type="protein sequence ID" value="MFC5497732.1"/>
    <property type="molecule type" value="Genomic_DNA"/>
</dbReference>
<reference evidence="11" key="1">
    <citation type="journal article" date="2019" name="Int. J. Syst. Evol. Microbiol.">
        <title>The Global Catalogue of Microorganisms (GCM) 10K type strain sequencing project: providing services to taxonomists for standard genome sequencing and annotation.</title>
        <authorList>
            <consortium name="The Broad Institute Genomics Platform"/>
            <consortium name="The Broad Institute Genome Sequencing Center for Infectious Disease"/>
            <person name="Wu L."/>
            <person name="Ma J."/>
        </authorList>
    </citation>
    <scope>NUCLEOTIDE SEQUENCE [LARGE SCALE GENOMIC DNA]</scope>
    <source>
        <strain evidence="11">CCUG 57401</strain>
    </source>
</reference>
<name>A0ABW0NFI3_9BURK</name>
<evidence type="ECO:0000256" key="7">
    <source>
        <dbReference type="PROSITE-ProRule" id="PRU01373"/>
    </source>
</evidence>
<dbReference type="RefSeq" id="WP_376849810.1">
    <property type="nucleotide sequence ID" value="NZ_JBHSMF010000006.1"/>
</dbReference>
<evidence type="ECO:0000256" key="5">
    <source>
        <dbReference type="ARBA" id="ARBA00022984"/>
    </source>
</evidence>
<dbReference type="Proteomes" id="UP001596037">
    <property type="component" value="Unassembled WGS sequence"/>
</dbReference>
<evidence type="ECO:0000256" key="1">
    <source>
        <dbReference type="ARBA" id="ARBA00004752"/>
    </source>
</evidence>
<dbReference type="InterPro" id="IPR005490">
    <property type="entry name" value="LD_TPept_cat_dom"/>
</dbReference>
<keyword evidence="8" id="KW-0732">Signal</keyword>
<dbReference type="Pfam" id="PF03734">
    <property type="entry name" value="YkuD"/>
    <property type="match status" value="1"/>
</dbReference>
<protein>
    <submittedName>
        <fullName evidence="10">L,D-transpeptidase</fullName>
    </submittedName>
</protein>
<evidence type="ECO:0000313" key="10">
    <source>
        <dbReference type="EMBL" id="MFC5497732.1"/>
    </source>
</evidence>
<dbReference type="PROSITE" id="PS52029">
    <property type="entry name" value="LD_TPASE"/>
    <property type="match status" value="1"/>
</dbReference>
<evidence type="ECO:0000256" key="3">
    <source>
        <dbReference type="ARBA" id="ARBA00022679"/>
    </source>
</evidence>
<feature type="active site" description="Nucleophile" evidence="7">
    <location>
        <position position="170"/>
    </location>
</feature>
<dbReference type="SUPFAM" id="SSF141523">
    <property type="entry name" value="L,D-transpeptidase catalytic domain-like"/>
    <property type="match status" value="1"/>
</dbReference>
<keyword evidence="4 7" id="KW-0133">Cell shape</keyword>
<feature type="chain" id="PRO_5046439098" evidence="8">
    <location>
        <begin position="27"/>
        <end position="209"/>
    </location>
</feature>